<dbReference type="SUPFAM" id="SSF49879">
    <property type="entry name" value="SMAD/FHA domain"/>
    <property type="match status" value="1"/>
</dbReference>
<sequence>MRSDQLVCRACFAPYSLDASAGVELAFPTGVLTVSTGRPLVLGREADAVAARLLEPYGNLSRRHASVRVDADGRAWIRDEGSMNGTFVEERRIVSGEWVPLAVGDRLRLAADLWVLVRGVEGDDA</sequence>
<keyword evidence="1" id="KW-0597">Phosphoprotein</keyword>
<dbReference type="OrthoDB" id="3078176at2"/>
<proteinExistence type="predicted"/>
<dbReference type="InterPro" id="IPR008984">
    <property type="entry name" value="SMAD_FHA_dom_sf"/>
</dbReference>
<evidence type="ECO:0000313" key="4">
    <source>
        <dbReference type="Proteomes" id="UP000067448"/>
    </source>
</evidence>
<comment type="caution">
    <text evidence="3">The sequence shown here is derived from an EMBL/GenBank/DDBJ whole genome shotgun (WGS) entry which is preliminary data.</text>
</comment>
<protein>
    <submittedName>
        <fullName evidence="3">FHA domain protein</fullName>
    </submittedName>
</protein>
<feature type="domain" description="FHA" evidence="2">
    <location>
        <begin position="40"/>
        <end position="93"/>
    </location>
</feature>
<evidence type="ECO:0000259" key="2">
    <source>
        <dbReference type="PROSITE" id="PS50006"/>
    </source>
</evidence>
<reference evidence="3 4" key="2">
    <citation type="journal article" date="2016" name="Genome Announc.">
        <title>Draft Genome Sequences of Streptomyces scabiei S58, Streptomyces turgidiscabies T45, and Streptomyces acidiscabies a10, the Pathogens of Potato Common Scab, Isolated in Japan.</title>
        <authorList>
            <person name="Tomihama T."/>
            <person name="Nishi Y."/>
            <person name="Sakai M."/>
            <person name="Ikenaga M."/>
            <person name="Okubo T."/>
            <person name="Ikeda S."/>
        </authorList>
    </citation>
    <scope>NUCLEOTIDE SEQUENCE [LARGE SCALE GENOMIC DNA]</scope>
    <source>
        <strain evidence="3 4">S58</strain>
    </source>
</reference>
<dbReference type="PROSITE" id="PS50006">
    <property type="entry name" value="FHA_DOMAIN"/>
    <property type="match status" value="1"/>
</dbReference>
<dbReference type="CDD" id="cd00060">
    <property type="entry name" value="FHA"/>
    <property type="match status" value="1"/>
</dbReference>
<dbReference type="SMART" id="SM00240">
    <property type="entry name" value="FHA"/>
    <property type="match status" value="1"/>
</dbReference>
<dbReference type="Proteomes" id="UP000067448">
    <property type="component" value="Unassembled WGS sequence"/>
</dbReference>
<dbReference type="InterPro" id="IPR000253">
    <property type="entry name" value="FHA_dom"/>
</dbReference>
<dbReference type="RefSeq" id="WP_159056046.1">
    <property type="nucleotide sequence ID" value="NZ_BCMM01000004.1"/>
</dbReference>
<dbReference type="Pfam" id="PF00498">
    <property type="entry name" value="FHA"/>
    <property type="match status" value="1"/>
</dbReference>
<evidence type="ECO:0000313" key="3">
    <source>
        <dbReference type="EMBL" id="GAQ61037.1"/>
    </source>
</evidence>
<reference evidence="4" key="3">
    <citation type="submission" date="2016-02" db="EMBL/GenBank/DDBJ databases">
        <title>Draft genome of pathogenic Streptomyces sp. in Japan.</title>
        <authorList>
            <person name="Tomihama T."/>
            <person name="Ikenaga M."/>
            <person name="Sakai M."/>
            <person name="Okubo T."/>
            <person name="Ikeda S."/>
        </authorList>
    </citation>
    <scope>NUCLEOTIDE SEQUENCE [LARGE SCALE GENOMIC DNA]</scope>
    <source>
        <strain evidence="4">S58</strain>
    </source>
</reference>
<dbReference type="EMBL" id="BCMM01000004">
    <property type="protein sequence ID" value="GAQ61037.1"/>
    <property type="molecule type" value="Genomic_DNA"/>
</dbReference>
<gene>
    <name evidence="3" type="ORF">SsS58_01380</name>
</gene>
<name>A0A100JK54_STRSC</name>
<dbReference type="Gene3D" id="2.60.200.20">
    <property type="match status" value="1"/>
</dbReference>
<accession>A0A100JK54</accession>
<dbReference type="AlphaFoldDB" id="A0A100JK54"/>
<evidence type="ECO:0000256" key="1">
    <source>
        <dbReference type="ARBA" id="ARBA00022553"/>
    </source>
</evidence>
<reference evidence="4" key="1">
    <citation type="submission" date="2015-11" db="EMBL/GenBank/DDBJ databases">
        <authorList>
            <consortium name="Cross-ministerial Strategic Innovation Promotion Program (SIP) consortium"/>
            <person name="Tomihama T."/>
            <person name="Ikenaga M."/>
            <person name="Sakai M."/>
            <person name="Okubo T."/>
            <person name="Ikeda S."/>
        </authorList>
    </citation>
    <scope>NUCLEOTIDE SEQUENCE [LARGE SCALE GENOMIC DNA]</scope>
    <source>
        <strain evidence="4">S58</strain>
    </source>
</reference>
<organism evidence="3 4">
    <name type="scientific">Streptomyces scabiei</name>
    <dbReference type="NCBI Taxonomy" id="1930"/>
    <lineage>
        <taxon>Bacteria</taxon>
        <taxon>Bacillati</taxon>
        <taxon>Actinomycetota</taxon>
        <taxon>Actinomycetes</taxon>
        <taxon>Kitasatosporales</taxon>
        <taxon>Streptomycetaceae</taxon>
        <taxon>Streptomyces</taxon>
    </lineage>
</organism>